<keyword evidence="5 6" id="KW-0539">Nucleus</keyword>
<evidence type="ECO:0000256" key="7">
    <source>
        <dbReference type="SAM" id="MobiDB-lite"/>
    </source>
</evidence>
<evidence type="ECO:0000313" key="9">
    <source>
        <dbReference type="Proteomes" id="UP000800235"/>
    </source>
</evidence>
<evidence type="ECO:0000256" key="2">
    <source>
        <dbReference type="ARBA" id="ARBA00009154"/>
    </source>
</evidence>
<protein>
    <recommendedName>
        <fullName evidence="6">Exosome complex protein</fullName>
    </recommendedName>
</protein>
<feature type="compositionally biased region" description="Basic residues" evidence="7">
    <location>
        <begin position="207"/>
        <end position="229"/>
    </location>
</feature>
<feature type="compositionally biased region" description="Basic and acidic residues" evidence="7">
    <location>
        <begin position="172"/>
        <end position="182"/>
    </location>
</feature>
<name>A0A9P4P1M9_9PEZI</name>
<dbReference type="GO" id="GO:0003677">
    <property type="term" value="F:DNA binding"/>
    <property type="evidence" value="ECO:0007669"/>
    <property type="project" value="TreeGrafter"/>
</dbReference>
<sequence>MDTEEVHSLIEDLDTSIDKLEDALKPLLDVSIASTAASLPVLERAKLYVLVTYAIESVLFSHVRLSGADAKEHPIIKELARVRQYFEKIEKAENPVGKRENLSLNKPAAGRIIKAALSGNIKFDKEQERKKMREMDGARVKLEQLDKKRKAEAEADDDVEDKDSSSSGNHEAATDQKSSEKGSKKKRKRAKGEQHEQGSSPTTSPIKKSKKSKKSKSHGKKSKKSKESD</sequence>
<dbReference type="GO" id="GO:0003723">
    <property type="term" value="F:RNA binding"/>
    <property type="evidence" value="ECO:0007669"/>
    <property type="project" value="UniProtKB-UniRule"/>
</dbReference>
<evidence type="ECO:0000313" key="8">
    <source>
        <dbReference type="EMBL" id="KAF2435612.1"/>
    </source>
</evidence>
<dbReference type="GO" id="GO:0005730">
    <property type="term" value="C:nucleolus"/>
    <property type="evidence" value="ECO:0007669"/>
    <property type="project" value="TreeGrafter"/>
</dbReference>
<dbReference type="InterPro" id="IPR011082">
    <property type="entry name" value="Exosome-assoc_fac/DNA_repair"/>
</dbReference>
<dbReference type="GO" id="GO:0000460">
    <property type="term" value="P:maturation of 5.8S rRNA"/>
    <property type="evidence" value="ECO:0007669"/>
    <property type="project" value="TreeGrafter"/>
</dbReference>
<dbReference type="Pfam" id="PF04000">
    <property type="entry name" value="Sas10_Utp3"/>
    <property type="match status" value="1"/>
</dbReference>
<evidence type="ECO:0000256" key="5">
    <source>
        <dbReference type="ARBA" id="ARBA00023242"/>
    </source>
</evidence>
<keyword evidence="3 6" id="KW-0698">rRNA processing</keyword>
<comment type="caution">
    <text evidence="8">The sequence shown here is derived from an EMBL/GenBank/DDBJ whole genome shotgun (WGS) entry which is preliminary data.</text>
</comment>
<dbReference type="GO" id="GO:0000178">
    <property type="term" value="C:exosome (RNase complex)"/>
    <property type="evidence" value="ECO:0007669"/>
    <property type="project" value="TreeGrafter"/>
</dbReference>
<evidence type="ECO:0000256" key="1">
    <source>
        <dbReference type="ARBA" id="ARBA00004123"/>
    </source>
</evidence>
<evidence type="ECO:0000256" key="3">
    <source>
        <dbReference type="ARBA" id="ARBA00022552"/>
    </source>
</evidence>
<reference evidence="8" key="1">
    <citation type="journal article" date="2020" name="Stud. Mycol.">
        <title>101 Dothideomycetes genomes: a test case for predicting lifestyles and emergence of pathogens.</title>
        <authorList>
            <person name="Haridas S."/>
            <person name="Albert R."/>
            <person name="Binder M."/>
            <person name="Bloem J."/>
            <person name="Labutti K."/>
            <person name="Salamov A."/>
            <person name="Andreopoulos B."/>
            <person name="Baker S."/>
            <person name="Barry K."/>
            <person name="Bills G."/>
            <person name="Bluhm B."/>
            <person name="Cannon C."/>
            <person name="Castanera R."/>
            <person name="Culley D."/>
            <person name="Daum C."/>
            <person name="Ezra D."/>
            <person name="Gonzalez J."/>
            <person name="Henrissat B."/>
            <person name="Kuo A."/>
            <person name="Liang C."/>
            <person name="Lipzen A."/>
            <person name="Lutzoni F."/>
            <person name="Magnuson J."/>
            <person name="Mondo S."/>
            <person name="Nolan M."/>
            <person name="Ohm R."/>
            <person name="Pangilinan J."/>
            <person name="Park H.-J."/>
            <person name="Ramirez L."/>
            <person name="Alfaro M."/>
            <person name="Sun H."/>
            <person name="Tritt A."/>
            <person name="Yoshinaga Y."/>
            <person name="Zwiers L.-H."/>
            <person name="Turgeon B."/>
            <person name="Goodwin S."/>
            <person name="Spatafora J."/>
            <person name="Crous P."/>
            <person name="Grigoriev I."/>
        </authorList>
    </citation>
    <scope>NUCLEOTIDE SEQUENCE</scope>
    <source>
        <strain evidence="8">CBS 130266</strain>
    </source>
</reference>
<keyword evidence="4 6" id="KW-0694">RNA-binding</keyword>
<evidence type="ECO:0000256" key="4">
    <source>
        <dbReference type="ARBA" id="ARBA00022884"/>
    </source>
</evidence>
<dbReference type="GO" id="GO:0010468">
    <property type="term" value="P:regulation of gene expression"/>
    <property type="evidence" value="ECO:0007669"/>
    <property type="project" value="TreeGrafter"/>
</dbReference>
<accession>A0A9P4P1M9</accession>
<comment type="function">
    <text evidence="6">Required for exosome-dependent processing of pre-rRNA and small nucleolar RNA (snRNA) precursors. Involved in processing of 35S pre-rRNA at the A0, A1 and A2 sites.</text>
</comment>
<organism evidence="8 9">
    <name type="scientific">Tothia fuscella</name>
    <dbReference type="NCBI Taxonomy" id="1048955"/>
    <lineage>
        <taxon>Eukaryota</taxon>
        <taxon>Fungi</taxon>
        <taxon>Dikarya</taxon>
        <taxon>Ascomycota</taxon>
        <taxon>Pezizomycotina</taxon>
        <taxon>Dothideomycetes</taxon>
        <taxon>Pleosporomycetidae</taxon>
        <taxon>Venturiales</taxon>
        <taxon>Cylindrosympodiaceae</taxon>
        <taxon>Tothia</taxon>
    </lineage>
</organism>
<dbReference type="PANTHER" id="PTHR15341:SF3">
    <property type="entry name" value="NUCLEAR NUCLEIC ACID-BINDING PROTEIN C1D"/>
    <property type="match status" value="1"/>
</dbReference>
<comment type="subcellular location">
    <subcellularLocation>
        <location evidence="1 6">Nucleus</location>
    </subcellularLocation>
</comment>
<proteinExistence type="inferred from homology"/>
<dbReference type="OrthoDB" id="1421013at2759"/>
<feature type="region of interest" description="Disordered" evidence="7">
    <location>
        <begin position="127"/>
        <end position="229"/>
    </location>
</feature>
<dbReference type="PANTHER" id="PTHR15341">
    <property type="entry name" value="SUN-COR STEROID HORMONE RECEPTOR CO-REPRESSOR"/>
    <property type="match status" value="1"/>
</dbReference>
<dbReference type="EMBL" id="MU007012">
    <property type="protein sequence ID" value="KAF2435612.1"/>
    <property type="molecule type" value="Genomic_DNA"/>
</dbReference>
<dbReference type="AlphaFoldDB" id="A0A9P4P1M9"/>
<keyword evidence="9" id="KW-1185">Reference proteome</keyword>
<dbReference type="Proteomes" id="UP000800235">
    <property type="component" value="Unassembled WGS sequence"/>
</dbReference>
<feature type="compositionally biased region" description="Polar residues" evidence="7">
    <location>
        <begin position="197"/>
        <end position="206"/>
    </location>
</feature>
<dbReference type="InterPro" id="IPR007146">
    <property type="entry name" value="Sas10/Utp3/C1D"/>
</dbReference>
<evidence type="ECO:0000256" key="6">
    <source>
        <dbReference type="RuleBase" id="RU368003"/>
    </source>
</evidence>
<gene>
    <name evidence="8" type="ORF">EJ08DRAFT_645309</name>
</gene>
<comment type="similarity">
    <text evidence="2 6">Belongs to the C1D family.</text>
</comment>
<feature type="compositionally biased region" description="Basic and acidic residues" evidence="7">
    <location>
        <begin position="127"/>
        <end position="153"/>
    </location>
</feature>